<dbReference type="AlphaFoldDB" id="A0A1V3XNS8"/>
<organism evidence="1 2">
    <name type="scientific">Mycobacterium kansasii</name>
    <dbReference type="NCBI Taxonomy" id="1768"/>
    <lineage>
        <taxon>Bacteria</taxon>
        <taxon>Bacillati</taxon>
        <taxon>Actinomycetota</taxon>
        <taxon>Actinomycetes</taxon>
        <taxon>Mycobacteriales</taxon>
        <taxon>Mycobacteriaceae</taxon>
        <taxon>Mycobacterium</taxon>
    </lineage>
</organism>
<name>A0A1V3XNS8_MYCKA</name>
<gene>
    <name evidence="1" type="ORF">BZL29_2675</name>
</gene>
<comment type="caution">
    <text evidence="1">The sequence shown here is derived from an EMBL/GenBank/DDBJ whole genome shotgun (WGS) entry which is preliminary data.</text>
</comment>
<evidence type="ECO:0000313" key="1">
    <source>
        <dbReference type="EMBL" id="OOK80730.1"/>
    </source>
</evidence>
<dbReference type="Proteomes" id="UP000188532">
    <property type="component" value="Unassembled WGS sequence"/>
</dbReference>
<protein>
    <submittedName>
        <fullName evidence="1">Uncharacterized protein</fullName>
    </submittedName>
</protein>
<evidence type="ECO:0000313" key="2">
    <source>
        <dbReference type="Proteomes" id="UP000188532"/>
    </source>
</evidence>
<sequence length="52" mass="5374">MQNSVPTAVIELVPRRGSRQLPLGGMVGREADGPVHRVGVSSSVIPHSPMGG</sequence>
<accession>A0A1V3XNS8</accession>
<dbReference type="EMBL" id="MVBN01000002">
    <property type="protein sequence ID" value="OOK80730.1"/>
    <property type="molecule type" value="Genomic_DNA"/>
</dbReference>
<dbReference type="GeneID" id="42539905"/>
<dbReference type="RefSeq" id="WP_023367040.1">
    <property type="nucleotide sequence ID" value="NZ_BLYZ01000002.1"/>
</dbReference>
<reference evidence="1 2" key="1">
    <citation type="submission" date="2017-02" db="EMBL/GenBank/DDBJ databases">
        <title>Complete genome sequences of Mycobacterium kansasii strains isolated from rhesus macaques.</title>
        <authorList>
            <person name="Panda A."/>
            <person name="Nagaraj S."/>
            <person name="Zhao X."/>
            <person name="Tettelin H."/>
            <person name="Detolla L.J."/>
        </authorList>
    </citation>
    <scope>NUCLEOTIDE SEQUENCE [LARGE SCALE GENOMIC DNA]</scope>
    <source>
        <strain evidence="1 2">11-3469</strain>
    </source>
</reference>
<proteinExistence type="predicted"/>